<keyword evidence="1" id="KW-0472">Membrane</keyword>
<proteinExistence type="predicted"/>
<dbReference type="EMBL" id="OBDY01000001">
    <property type="protein sequence ID" value="SNY07974.1"/>
    <property type="molecule type" value="Genomic_DNA"/>
</dbReference>
<feature type="transmembrane region" description="Helical" evidence="1">
    <location>
        <begin position="161"/>
        <end position="185"/>
    </location>
</feature>
<evidence type="ECO:0000313" key="2">
    <source>
        <dbReference type="EMBL" id="SNY07974.1"/>
    </source>
</evidence>
<sequence>MSLGLVNAELFKVRTTSIWWILGIVLVPLYAASVLANWATFATTDPATTEGASDVQAEQVQAALEPVNVATTMYTSGQYFGILIVVLLAAIIVTSEFFHLTATTTFLTTPRRESVILAKFGAAIVVGLIVWLLTTVINLIVVPPIMSNLDVPTQLGSADVWRAIGLNALAFVLWAILGVGVGVLIRSQIAATLVLAISYVVGSAALQLVFFLLSQWVAEWINKLQVLVPTTASQLMISGTDLPGNPPRWVGAAVLIGYAAITGIIGTLITKRRDIS</sequence>
<dbReference type="Proteomes" id="UP000219612">
    <property type="component" value="Unassembled WGS sequence"/>
</dbReference>
<reference evidence="2 3" key="1">
    <citation type="submission" date="2017-09" db="EMBL/GenBank/DDBJ databases">
        <authorList>
            <person name="Ehlers B."/>
            <person name="Leendertz F.H."/>
        </authorList>
    </citation>
    <scope>NUCLEOTIDE SEQUENCE [LARGE SCALE GENOMIC DNA]</scope>
    <source>
        <strain evidence="2 3">CGMCC 4.6857</strain>
    </source>
</reference>
<dbReference type="PANTHER" id="PTHR37305">
    <property type="entry name" value="INTEGRAL MEMBRANE PROTEIN-RELATED"/>
    <property type="match status" value="1"/>
</dbReference>
<name>A0A285FB63_9ACTN</name>
<dbReference type="AlphaFoldDB" id="A0A285FB63"/>
<gene>
    <name evidence="2" type="ORF">SAMN05421748_101822</name>
</gene>
<dbReference type="PANTHER" id="PTHR37305:SF1">
    <property type="entry name" value="MEMBRANE PROTEIN"/>
    <property type="match status" value="1"/>
</dbReference>
<dbReference type="OrthoDB" id="5244396at2"/>
<evidence type="ECO:0000313" key="3">
    <source>
        <dbReference type="Proteomes" id="UP000219612"/>
    </source>
</evidence>
<feature type="transmembrane region" description="Helical" evidence="1">
    <location>
        <begin position="120"/>
        <end position="141"/>
    </location>
</feature>
<feature type="transmembrane region" description="Helical" evidence="1">
    <location>
        <begin position="192"/>
        <end position="213"/>
    </location>
</feature>
<evidence type="ECO:0000256" key="1">
    <source>
        <dbReference type="SAM" id="Phobius"/>
    </source>
</evidence>
<keyword evidence="3" id="KW-1185">Reference proteome</keyword>
<keyword evidence="1" id="KW-1133">Transmembrane helix</keyword>
<accession>A0A285FB63</accession>
<protein>
    <submittedName>
        <fullName evidence="2">ABC-2 family transporter protein</fullName>
    </submittedName>
</protein>
<feature type="transmembrane region" description="Helical" evidence="1">
    <location>
        <begin position="18"/>
        <end position="39"/>
    </location>
</feature>
<dbReference type="RefSeq" id="WP_097318061.1">
    <property type="nucleotide sequence ID" value="NZ_OBDY01000001.1"/>
</dbReference>
<organism evidence="2 3">
    <name type="scientific">Paractinoplanes atraurantiacus</name>
    <dbReference type="NCBI Taxonomy" id="1036182"/>
    <lineage>
        <taxon>Bacteria</taxon>
        <taxon>Bacillati</taxon>
        <taxon>Actinomycetota</taxon>
        <taxon>Actinomycetes</taxon>
        <taxon>Micromonosporales</taxon>
        <taxon>Micromonosporaceae</taxon>
        <taxon>Paractinoplanes</taxon>
    </lineage>
</organism>
<feature type="transmembrane region" description="Helical" evidence="1">
    <location>
        <begin position="249"/>
        <end position="270"/>
    </location>
</feature>
<keyword evidence="1" id="KW-0812">Transmembrane</keyword>
<feature type="transmembrane region" description="Helical" evidence="1">
    <location>
        <begin position="79"/>
        <end position="100"/>
    </location>
</feature>